<reference evidence="1" key="1">
    <citation type="submission" date="2019-08" db="EMBL/GenBank/DDBJ databases">
        <authorList>
            <person name="Kucharzyk K."/>
            <person name="Murdoch R.W."/>
            <person name="Higgins S."/>
            <person name="Loffler F."/>
        </authorList>
    </citation>
    <scope>NUCLEOTIDE SEQUENCE</scope>
</reference>
<sequence length="163" mass="19350">MWKYQIYELARYINETVFSREVIPQETIDIVPSAELSFDQAVDEGKGDPLIYPYHDYLLRSFMEYWNRSTPEDILFWYKSEILEEKLGCTPGIVKRIFATPQEFIDDLEKWWKLYTGMAVAKRIQAPPILAISRRAYGFDHREAQNGPYFTAKYFKLKNELLT</sequence>
<protein>
    <submittedName>
        <fullName evidence="1">Uncharacterized protein</fullName>
    </submittedName>
</protein>
<organism evidence="1">
    <name type="scientific">bioreactor metagenome</name>
    <dbReference type="NCBI Taxonomy" id="1076179"/>
    <lineage>
        <taxon>unclassified sequences</taxon>
        <taxon>metagenomes</taxon>
        <taxon>ecological metagenomes</taxon>
    </lineage>
</organism>
<dbReference type="InterPro" id="IPR014729">
    <property type="entry name" value="Rossmann-like_a/b/a_fold"/>
</dbReference>
<accession>A0A645IN40</accession>
<gene>
    <name evidence="1" type="ORF">SDC9_197366</name>
</gene>
<name>A0A645IN40_9ZZZZ</name>
<proteinExistence type="predicted"/>
<dbReference type="SUPFAM" id="SSF52402">
    <property type="entry name" value="Adenine nucleotide alpha hydrolases-like"/>
    <property type="match status" value="1"/>
</dbReference>
<dbReference type="EMBL" id="VSSQ01113271">
    <property type="protein sequence ID" value="MPN49744.1"/>
    <property type="molecule type" value="Genomic_DNA"/>
</dbReference>
<evidence type="ECO:0000313" key="1">
    <source>
        <dbReference type="EMBL" id="MPN49744.1"/>
    </source>
</evidence>
<comment type="caution">
    <text evidence="1">The sequence shown here is derived from an EMBL/GenBank/DDBJ whole genome shotgun (WGS) entry which is preliminary data.</text>
</comment>
<dbReference type="AlphaFoldDB" id="A0A645IN40"/>
<dbReference type="Gene3D" id="3.40.50.620">
    <property type="entry name" value="HUPs"/>
    <property type="match status" value="1"/>
</dbReference>